<organism evidence="3">
    <name type="scientific">Alligator sinensis</name>
    <name type="common">Chinese alligator</name>
    <dbReference type="NCBI Taxonomy" id="38654"/>
    <lineage>
        <taxon>Eukaryota</taxon>
        <taxon>Metazoa</taxon>
        <taxon>Chordata</taxon>
        <taxon>Craniata</taxon>
        <taxon>Vertebrata</taxon>
        <taxon>Euteleostomi</taxon>
        <taxon>Archelosauria</taxon>
        <taxon>Archosauria</taxon>
        <taxon>Crocodylia</taxon>
        <taxon>Alligatoridae</taxon>
        <taxon>Alligatorinae</taxon>
        <taxon>Alligator</taxon>
    </lineage>
</organism>
<feature type="region of interest" description="Disordered" evidence="1">
    <location>
        <begin position="22"/>
        <end position="61"/>
    </location>
</feature>
<proteinExistence type="evidence at transcript level"/>
<dbReference type="AlphaFoldDB" id="A0A2H4ZLE0"/>
<evidence type="ECO:0000313" key="3">
    <source>
        <dbReference type="EMBL" id="AUG31297.1"/>
    </source>
</evidence>
<sequence length="95" mass="10118">MKTPCLLFALALLVLHVQAMPNPVGEKDPEKEADIWDEVKDDAGEEEGDVEAEGAEGENSPMICGFSGGSCRTSCSSNEVMAGKCYGSYLCCVPR</sequence>
<evidence type="ECO:0000256" key="1">
    <source>
        <dbReference type="SAM" id="MobiDB-lite"/>
    </source>
</evidence>
<feature type="signal peptide" evidence="2">
    <location>
        <begin position="1"/>
        <end position="19"/>
    </location>
</feature>
<feature type="compositionally biased region" description="Acidic residues" evidence="1">
    <location>
        <begin position="43"/>
        <end position="56"/>
    </location>
</feature>
<dbReference type="EMBL" id="MG519843">
    <property type="protein sequence ID" value="AUG31297.1"/>
    <property type="molecule type" value="mRNA"/>
</dbReference>
<feature type="compositionally biased region" description="Basic and acidic residues" evidence="1">
    <location>
        <begin position="25"/>
        <end position="42"/>
    </location>
</feature>
<evidence type="ECO:0000256" key="2">
    <source>
        <dbReference type="SAM" id="SignalP"/>
    </source>
</evidence>
<name>A0A2H4ZLE0_ALLSI</name>
<reference evidence="3" key="2">
    <citation type="journal article" date="2018" name="Dev. Comp. Immunol.">
        <title>A crucial role of paralogous ?-defensin genes in the Chinese alligator innate immune system revealed by the first determination of a Crocodilia defensin cluster.</title>
        <authorList>
            <person name="Tang K.Y."/>
            <person name="Wang X."/>
            <person name="Wan Q.H."/>
            <person name="Fang S.G."/>
        </authorList>
    </citation>
    <scope>NUCLEOTIDE SEQUENCE</scope>
</reference>
<protein>
    <submittedName>
        <fullName evidence="3">Antimicrobial-peptide</fullName>
    </submittedName>
</protein>
<accession>A0A2H4ZLE0</accession>
<feature type="chain" id="PRO_5014130183" evidence="2">
    <location>
        <begin position="20"/>
        <end position="95"/>
    </location>
</feature>
<reference evidence="3" key="1">
    <citation type="submission" date="2017-11" db="EMBL/GenBank/DDBJ databases">
        <authorList>
            <person name="Han C.G."/>
        </authorList>
    </citation>
    <scope>NUCLEOTIDE SEQUENCE</scope>
</reference>
<keyword evidence="2" id="KW-0732">Signal</keyword>